<dbReference type="OrthoDB" id="3047534at2759"/>
<evidence type="ECO:0000256" key="2">
    <source>
        <dbReference type="ARBA" id="ARBA00023043"/>
    </source>
</evidence>
<evidence type="ECO:0000256" key="1">
    <source>
        <dbReference type="ARBA" id="ARBA00022737"/>
    </source>
</evidence>
<feature type="transmembrane region" description="Helical" evidence="4">
    <location>
        <begin position="21"/>
        <end position="39"/>
    </location>
</feature>
<evidence type="ECO:0000313" key="6">
    <source>
        <dbReference type="Proteomes" id="UP000623467"/>
    </source>
</evidence>
<accession>A0A8H6YII4</accession>
<keyword evidence="2 3" id="KW-0040">ANK repeat</keyword>
<dbReference type="Proteomes" id="UP000623467">
    <property type="component" value="Unassembled WGS sequence"/>
</dbReference>
<comment type="caution">
    <text evidence="5">The sequence shown here is derived from an EMBL/GenBank/DDBJ whole genome shotgun (WGS) entry which is preliminary data.</text>
</comment>
<name>A0A8H6YII4_9AGAR</name>
<feature type="repeat" description="ANK" evidence="3">
    <location>
        <begin position="453"/>
        <end position="485"/>
    </location>
</feature>
<proteinExistence type="predicted"/>
<protein>
    <submittedName>
        <fullName evidence="5">Multiple ankyrin repeats single kh domain</fullName>
    </submittedName>
</protein>
<feature type="transmembrane region" description="Helical" evidence="4">
    <location>
        <begin position="357"/>
        <end position="375"/>
    </location>
</feature>
<dbReference type="PROSITE" id="PS50297">
    <property type="entry name" value="ANK_REP_REGION"/>
    <property type="match status" value="1"/>
</dbReference>
<keyword evidence="4" id="KW-0472">Membrane</keyword>
<dbReference type="InterPro" id="IPR036770">
    <property type="entry name" value="Ankyrin_rpt-contain_sf"/>
</dbReference>
<evidence type="ECO:0000256" key="3">
    <source>
        <dbReference type="PROSITE-ProRule" id="PRU00023"/>
    </source>
</evidence>
<feature type="transmembrane region" description="Helical" evidence="4">
    <location>
        <begin position="51"/>
        <end position="73"/>
    </location>
</feature>
<dbReference type="PROSITE" id="PS50088">
    <property type="entry name" value="ANK_REPEAT"/>
    <property type="match status" value="2"/>
</dbReference>
<keyword evidence="6" id="KW-1185">Reference proteome</keyword>
<keyword evidence="4" id="KW-1133">Transmembrane helix</keyword>
<feature type="repeat" description="ANK" evidence="3">
    <location>
        <begin position="486"/>
        <end position="518"/>
    </location>
</feature>
<organism evidence="5 6">
    <name type="scientific">Mycena sanguinolenta</name>
    <dbReference type="NCBI Taxonomy" id="230812"/>
    <lineage>
        <taxon>Eukaryota</taxon>
        <taxon>Fungi</taxon>
        <taxon>Dikarya</taxon>
        <taxon>Basidiomycota</taxon>
        <taxon>Agaricomycotina</taxon>
        <taxon>Agaricomycetes</taxon>
        <taxon>Agaricomycetidae</taxon>
        <taxon>Agaricales</taxon>
        <taxon>Marasmiineae</taxon>
        <taxon>Mycenaceae</taxon>
        <taxon>Mycena</taxon>
    </lineage>
</organism>
<dbReference type="SUPFAM" id="SSF48403">
    <property type="entry name" value="Ankyrin repeat"/>
    <property type="match status" value="1"/>
</dbReference>
<keyword evidence="4" id="KW-0812">Transmembrane</keyword>
<feature type="transmembrane region" description="Helical" evidence="4">
    <location>
        <begin position="242"/>
        <end position="269"/>
    </location>
</feature>
<keyword evidence="1" id="KW-0677">Repeat</keyword>
<dbReference type="SMART" id="SM00248">
    <property type="entry name" value="ANK"/>
    <property type="match status" value="5"/>
</dbReference>
<dbReference type="EMBL" id="JACAZH010000009">
    <property type="protein sequence ID" value="KAF7358911.1"/>
    <property type="molecule type" value="Genomic_DNA"/>
</dbReference>
<dbReference type="Pfam" id="PF12796">
    <property type="entry name" value="Ank_2"/>
    <property type="match status" value="1"/>
</dbReference>
<dbReference type="AlphaFoldDB" id="A0A8H6YII4"/>
<evidence type="ECO:0000313" key="5">
    <source>
        <dbReference type="EMBL" id="KAF7358911.1"/>
    </source>
</evidence>
<reference evidence="5" key="1">
    <citation type="submission" date="2020-05" db="EMBL/GenBank/DDBJ databases">
        <title>Mycena genomes resolve the evolution of fungal bioluminescence.</title>
        <authorList>
            <person name="Tsai I.J."/>
        </authorList>
    </citation>
    <scope>NUCLEOTIDE SEQUENCE</scope>
    <source>
        <strain evidence="5">160909Yilan</strain>
    </source>
</reference>
<feature type="transmembrane region" description="Helical" evidence="4">
    <location>
        <begin position="85"/>
        <end position="105"/>
    </location>
</feature>
<sequence length="553" mass="61098">MSSPPCTIPANSEVSGIGIRIGIYVQNLLGFIPALTALWDGEVSKHELEAVEMQSTTILITAFAILISSMVQAQTPAWSSFHANVILSLSWMSNTNTFIYFLLYLQYRSQLGRRQVRTDLFFMWKRVQAWFCCRDIPVDRRETSNRKVPQKKRSNSTTSTEFYEPSLLSAIFRVKVSGAVAIAILGSLHLSLMSALGIWLWHNPRSFGSAKDADACAVDFSSYIILGQHIPLKSNALRIVSLVIYGAFITPGFNLLLPIVVFLGMLGVFRALHGRRHADKFDPSREKNQRAQDSKTSLPKGLFERSRLALVAWYNPFLFPAFAGLVVLLATNIVFVIDLELMLRDNQYLRSTGESEWTFAQTLAILTLVLPLRDLRIFGARKNFTSLLRNAIRGKEDTELLRDLVRSGANVNVKVEGPIYSTVLLLAASDRRDKEFTRMLLVYGADPNVKDRTDCTALYTACSNEDLPMVNILLSGGADPDVEGGESHTALQAAAGSGNLQIVQTLLDNGADVNIEGGRYGTALEAALAHGHTEIVQLLRASGATRRAASTWP</sequence>
<gene>
    <name evidence="5" type="ORF">MSAN_01231500</name>
</gene>
<evidence type="ECO:0000256" key="4">
    <source>
        <dbReference type="SAM" id="Phobius"/>
    </source>
</evidence>
<dbReference type="PANTHER" id="PTHR24198">
    <property type="entry name" value="ANKYRIN REPEAT AND PROTEIN KINASE DOMAIN-CONTAINING PROTEIN"/>
    <property type="match status" value="1"/>
</dbReference>
<dbReference type="Gene3D" id="1.25.40.20">
    <property type="entry name" value="Ankyrin repeat-containing domain"/>
    <property type="match status" value="1"/>
</dbReference>
<dbReference type="InterPro" id="IPR002110">
    <property type="entry name" value="Ankyrin_rpt"/>
</dbReference>
<feature type="transmembrane region" description="Helical" evidence="4">
    <location>
        <begin position="176"/>
        <end position="201"/>
    </location>
</feature>
<feature type="transmembrane region" description="Helical" evidence="4">
    <location>
        <begin position="317"/>
        <end position="337"/>
    </location>
</feature>
<dbReference type="PANTHER" id="PTHR24198:SF165">
    <property type="entry name" value="ANKYRIN REPEAT-CONTAINING PROTEIN-RELATED"/>
    <property type="match status" value="1"/>
</dbReference>